<dbReference type="SUPFAM" id="SSF48452">
    <property type="entry name" value="TPR-like"/>
    <property type="match status" value="1"/>
</dbReference>
<evidence type="ECO:0000313" key="2">
    <source>
        <dbReference type="Proteomes" id="UP001204798"/>
    </source>
</evidence>
<dbReference type="Gene3D" id="1.25.40.10">
    <property type="entry name" value="Tetratricopeptide repeat domain"/>
    <property type="match status" value="4"/>
</dbReference>
<dbReference type="EMBL" id="JANUCP010000001">
    <property type="protein sequence ID" value="MCS3917700.1"/>
    <property type="molecule type" value="Genomic_DNA"/>
</dbReference>
<organism evidence="1 2">
    <name type="scientific">Candidatus Fervidibacter sacchari</name>
    <dbReference type="NCBI Taxonomy" id="1448929"/>
    <lineage>
        <taxon>Bacteria</taxon>
        <taxon>Candidatus Fervidibacterota</taxon>
        <taxon>Candidatus Fervidibacter</taxon>
    </lineage>
</organism>
<dbReference type="InterPro" id="IPR011990">
    <property type="entry name" value="TPR-like_helical_dom_sf"/>
</dbReference>
<protein>
    <submittedName>
        <fullName evidence="1">Tetratricopeptide (TPR) repeat protein</fullName>
    </submittedName>
</protein>
<proteinExistence type="predicted"/>
<evidence type="ECO:0000313" key="1">
    <source>
        <dbReference type="EMBL" id="MCS3917700.1"/>
    </source>
</evidence>
<sequence length="427" mass="48530">MKRRLLILLVASLLAIAAATFVRVNFFQPNATLDDETLWGRAMEHAQLGESVLALQIVRQIRDPDTREMALQCVIDVLTERGDYQVALQAIRSLPDPYLRLLSLAKIAQSGKLLGHELEALAMEAERNAKQVRNPYQRKFALETVCRMWMNLGEIERAWKLAQQIEKSQRLHALMGEFAVLFAKQGNIQRALSIASQLPDKWAQEREETRGLPFPLQFGTSPSPAKMLTTRQEVLKAVAEELARQGKVDEALKIAQSLENEAVRTEVLETLVDARERVGMSPVVTKAAEKTLQFAKDLERRLGAYGLLKPLTQPLEQAVNLSKELNAARKLPDDWLKVSRLSQIAMQLAYQNRKKEAKAVLSEATACIDKIKSPQAKLKALREVARCWQFLGEYELAEKLEREHWKLMRRLAEVMHAKIQMEKSPKR</sequence>
<reference evidence="1 2" key="1">
    <citation type="submission" date="2022-08" db="EMBL/GenBank/DDBJ databases">
        <title>Bacterial and archaeal communities from various locations to study Microbial Dark Matter (Phase II).</title>
        <authorList>
            <person name="Stepanauskas R."/>
        </authorList>
    </citation>
    <scope>NUCLEOTIDE SEQUENCE [LARGE SCALE GENOMIC DNA]</scope>
    <source>
        <strain evidence="1 2">PD1</strain>
    </source>
</reference>
<comment type="caution">
    <text evidence="1">The sequence shown here is derived from an EMBL/GenBank/DDBJ whole genome shotgun (WGS) entry which is preliminary data.</text>
</comment>
<dbReference type="Proteomes" id="UP001204798">
    <property type="component" value="Unassembled WGS sequence"/>
</dbReference>
<accession>A0ABT2EIP3</accession>
<keyword evidence="2" id="KW-1185">Reference proteome</keyword>
<name>A0ABT2EIP3_9BACT</name>
<gene>
    <name evidence="1" type="ORF">M2350_000097</name>
</gene>
<dbReference type="RefSeq" id="WP_259092062.1">
    <property type="nucleotide sequence ID" value="NZ_CP130454.1"/>
</dbReference>